<evidence type="ECO:0008006" key="4">
    <source>
        <dbReference type="Google" id="ProtNLM"/>
    </source>
</evidence>
<dbReference type="RefSeq" id="WP_305010111.1">
    <property type="nucleotide sequence ID" value="NZ_JAUQSX010000001.1"/>
</dbReference>
<dbReference type="Proteomes" id="UP001167796">
    <property type="component" value="Unassembled WGS sequence"/>
</dbReference>
<reference evidence="2" key="1">
    <citation type="submission" date="2023-07" db="EMBL/GenBank/DDBJ databases">
        <authorList>
            <person name="Kim M.K."/>
        </authorList>
    </citation>
    <scope>NUCLEOTIDE SEQUENCE</scope>
    <source>
        <strain evidence="2">M29</strain>
    </source>
</reference>
<feature type="chain" id="PRO_5046903212" description="Secretion system C-terminal sorting domain-containing protein" evidence="1">
    <location>
        <begin position="26"/>
        <end position="571"/>
    </location>
</feature>
<evidence type="ECO:0000313" key="2">
    <source>
        <dbReference type="EMBL" id="MDO7845426.1"/>
    </source>
</evidence>
<evidence type="ECO:0000313" key="3">
    <source>
        <dbReference type="Proteomes" id="UP001167796"/>
    </source>
</evidence>
<proteinExistence type="predicted"/>
<organism evidence="2 3">
    <name type="scientific">Hymenobacter mellowenesis</name>
    <dbReference type="NCBI Taxonomy" id="3063995"/>
    <lineage>
        <taxon>Bacteria</taxon>
        <taxon>Pseudomonadati</taxon>
        <taxon>Bacteroidota</taxon>
        <taxon>Cytophagia</taxon>
        <taxon>Cytophagales</taxon>
        <taxon>Hymenobacteraceae</taxon>
        <taxon>Hymenobacter</taxon>
    </lineage>
</organism>
<feature type="signal peptide" evidence="1">
    <location>
        <begin position="1"/>
        <end position="25"/>
    </location>
</feature>
<dbReference type="PANTHER" id="PTHR35580:SF1">
    <property type="entry name" value="PHYTASE-LIKE DOMAIN-CONTAINING PROTEIN"/>
    <property type="match status" value="1"/>
</dbReference>
<evidence type="ECO:0000256" key="1">
    <source>
        <dbReference type="SAM" id="SignalP"/>
    </source>
</evidence>
<dbReference type="InterPro" id="IPR052918">
    <property type="entry name" value="Motility_Chemotaxis_Reg"/>
</dbReference>
<keyword evidence="1" id="KW-0732">Signal</keyword>
<accession>A0ABT9A6F7</accession>
<keyword evidence="3" id="KW-1185">Reference proteome</keyword>
<sequence>MKLFTPCLRALLFLLLLLGAGRVGAQPAWQWATVLGGPSPAAAAAMASDDAGNVVVCGRFINTITLGTFTLTTGNVNGVYVARYNSAGVCTQAVKIDGAGLVLVVYDIALSPAGNVALAGSFTGSSLQIGSFGLSNSGGGGEDGFVAVLNSAGAWTQAEVVGARTYRDFVKKVAFDGSGNLVVGGEFGGPSLTLGSTTVLNAGTPSSTGQNGDVFVARLSSAGIWTQLVQAGGAYNDGLGGMAVDATGAVHVAGTFNYTMRFGLLAVGTSNLYNIFVATFGPTGNWTRAVSTGGAGIETVGGLALGPAGSLLVSGAYYSNGLVLGSVTLAHDGGSTADGYVAALDATGTWTWAARATGNATETLARMQVNTAGYVTVLGTFNGTSATLGTTTLSGNAPPTGGTNSFVAQLTPAGTWLSAYVVPDAGFARLAGVAADSRGQATLFGDFEPSSIRFGPYTLVSPLTPSNYSPISFVARFSGLVTAARAAAPAEVFTLAPNPTGHGPATAQVRLSWPEATTAPRPVLVLDNLGREVRRQELPARATSAALDVAGLAPGLYLVRCGAATGKLVVE</sequence>
<protein>
    <recommendedName>
        <fullName evidence="4">Secretion system C-terminal sorting domain-containing protein</fullName>
    </recommendedName>
</protein>
<name>A0ABT9A6F7_9BACT</name>
<dbReference type="EMBL" id="JAUQSX010000001">
    <property type="protein sequence ID" value="MDO7845426.1"/>
    <property type="molecule type" value="Genomic_DNA"/>
</dbReference>
<dbReference type="PANTHER" id="PTHR35580">
    <property type="entry name" value="CELL SURFACE GLYCOPROTEIN (S-LAYER PROTEIN)-LIKE PROTEIN"/>
    <property type="match status" value="1"/>
</dbReference>
<comment type="caution">
    <text evidence="2">The sequence shown here is derived from an EMBL/GenBank/DDBJ whole genome shotgun (WGS) entry which is preliminary data.</text>
</comment>
<gene>
    <name evidence="2" type="ORF">Q5H92_03585</name>
</gene>